<feature type="domain" description="Xylanase inhibitor C-terminal" evidence="1">
    <location>
        <begin position="2"/>
        <end position="97"/>
    </location>
</feature>
<dbReference type="AlphaFoldDB" id="A0A061EL15"/>
<dbReference type="HOGENOM" id="CLU_170682_0_0_1"/>
<keyword evidence="2" id="KW-0645">Protease</keyword>
<dbReference type="GO" id="GO:0006508">
    <property type="term" value="P:proteolysis"/>
    <property type="evidence" value="ECO:0007669"/>
    <property type="project" value="UniProtKB-KW"/>
</dbReference>
<dbReference type="Gramene" id="EOY05551">
    <property type="protein sequence ID" value="EOY05551"/>
    <property type="gene ID" value="TCM_020525"/>
</dbReference>
<keyword evidence="2" id="KW-0378">Hydrolase</keyword>
<organism evidence="2 3">
    <name type="scientific">Theobroma cacao</name>
    <name type="common">Cacao</name>
    <name type="synonym">Cocoa</name>
    <dbReference type="NCBI Taxonomy" id="3641"/>
    <lineage>
        <taxon>Eukaryota</taxon>
        <taxon>Viridiplantae</taxon>
        <taxon>Streptophyta</taxon>
        <taxon>Embryophyta</taxon>
        <taxon>Tracheophyta</taxon>
        <taxon>Spermatophyta</taxon>
        <taxon>Magnoliopsida</taxon>
        <taxon>eudicotyledons</taxon>
        <taxon>Gunneridae</taxon>
        <taxon>Pentapetalae</taxon>
        <taxon>rosids</taxon>
        <taxon>malvids</taxon>
        <taxon>Malvales</taxon>
        <taxon>Malvaceae</taxon>
        <taxon>Byttnerioideae</taxon>
        <taxon>Theobroma</taxon>
    </lineage>
</organism>
<keyword evidence="3" id="KW-1185">Reference proteome</keyword>
<dbReference type="PANTHER" id="PTHR47965">
    <property type="entry name" value="ASPARTYL PROTEASE-RELATED"/>
    <property type="match status" value="1"/>
</dbReference>
<dbReference type="InParanoid" id="A0A061EL15"/>
<dbReference type="Gene3D" id="2.40.70.10">
    <property type="entry name" value="Acid Proteases"/>
    <property type="match status" value="1"/>
</dbReference>
<name>A0A061EL15_THECC</name>
<dbReference type="SUPFAM" id="SSF50630">
    <property type="entry name" value="Acid proteases"/>
    <property type="match status" value="1"/>
</dbReference>
<reference evidence="2 3" key="1">
    <citation type="journal article" date="2013" name="Genome Biol.">
        <title>The genome sequence of the most widely cultivated cacao type and its use to identify candidate genes regulating pod color.</title>
        <authorList>
            <person name="Motamayor J.C."/>
            <person name="Mockaitis K."/>
            <person name="Schmutz J."/>
            <person name="Haiminen N."/>
            <person name="Iii D.L."/>
            <person name="Cornejo O."/>
            <person name="Findley S.D."/>
            <person name="Zheng P."/>
            <person name="Utro F."/>
            <person name="Royaert S."/>
            <person name="Saski C."/>
            <person name="Jenkins J."/>
            <person name="Podicheti R."/>
            <person name="Zhao M."/>
            <person name="Scheffler B.E."/>
            <person name="Stack J.C."/>
            <person name="Feltus F.A."/>
            <person name="Mustiga G.M."/>
            <person name="Amores F."/>
            <person name="Phillips W."/>
            <person name="Marelli J.P."/>
            <person name="May G.D."/>
            <person name="Shapiro H."/>
            <person name="Ma J."/>
            <person name="Bustamante C.D."/>
            <person name="Schnell R.J."/>
            <person name="Main D."/>
            <person name="Gilbert D."/>
            <person name="Parida L."/>
            <person name="Kuhn D.N."/>
        </authorList>
    </citation>
    <scope>NUCLEOTIDE SEQUENCE [LARGE SCALE GENOMIC DNA]</scope>
    <source>
        <strain evidence="3">cv. Matina 1-6</strain>
    </source>
</reference>
<dbReference type="InterPro" id="IPR021109">
    <property type="entry name" value="Peptidase_aspartic_dom_sf"/>
</dbReference>
<accession>A0A061EL15</accession>
<dbReference type="InterPro" id="IPR032799">
    <property type="entry name" value="TAXi_C"/>
</dbReference>
<evidence type="ECO:0000259" key="1">
    <source>
        <dbReference type="Pfam" id="PF14541"/>
    </source>
</evidence>
<evidence type="ECO:0000313" key="3">
    <source>
        <dbReference type="Proteomes" id="UP000026915"/>
    </source>
</evidence>
<sequence>MKIKRVKPVAPFGACFNSRTIKNSRTGPAVTVLGLVLQSSRVIWRIYGHHSMVKVKKKVMCLGFVDGGSEPTTSIVIGGHQLEDNLLEFDLASSKLGPSSSLLLKNTSSSHYRVF</sequence>
<dbReference type="InterPro" id="IPR001461">
    <property type="entry name" value="Aspartic_peptidase_A1"/>
</dbReference>
<dbReference type="eggNOG" id="KOG1339">
    <property type="taxonomic scope" value="Eukaryota"/>
</dbReference>
<dbReference type="Pfam" id="PF14541">
    <property type="entry name" value="TAXi_C"/>
    <property type="match status" value="1"/>
</dbReference>
<dbReference type="STRING" id="3641.A0A061EL15"/>
<dbReference type="Proteomes" id="UP000026915">
    <property type="component" value="Chromosome 4"/>
</dbReference>
<evidence type="ECO:0000313" key="2">
    <source>
        <dbReference type="EMBL" id="EOY05551.1"/>
    </source>
</evidence>
<proteinExistence type="predicted"/>
<dbReference type="PANTHER" id="PTHR47965:SF68">
    <property type="entry name" value="BASIC 7S GLOBULIN-LIKE"/>
    <property type="match status" value="1"/>
</dbReference>
<protein>
    <submittedName>
        <fullName evidence="2">Eukaryotic aspartyl protease family protein, putative</fullName>
    </submittedName>
</protein>
<dbReference type="OMA" id="NTTIWRI"/>
<dbReference type="GO" id="GO:0004190">
    <property type="term" value="F:aspartic-type endopeptidase activity"/>
    <property type="evidence" value="ECO:0007669"/>
    <property type="project" value="InterPro"/>
</dbReference>
<gene>
    <name evidence="2" type="ORF">TCM_020525</name>
</gene>
<dbReference type="EMBL" id="CM001882">
    <property type="protein sequence ID" value="EOY05551.1"/>
    <property type="molecule type" value="Genomic_DNA"/>
</dbReference>